<dbReference type="AlphaFoldDB" id="A0A9D1SV60"/>
<accession>A0A9D1SV60</accession>
<evidence type="ECO:0000313" key="1">
    <source>
        <dbReference type="EMBL" id="HIU96520.1"/>
    </source>
</evidence>
<dbReference type="InterPro" id="IPR028956">
    <property type="entry name" value="Imm51"/>
</dbReference>
<comment type="caution">
    <text evidence="1">The sequence shown here is derived from an EMBL/GenBank/DDBJ whole genome shotgun (WGS) entry which is preliminary data.</text>
</comment>
<gene>
    <name evidence="1" type="ORF">IAD25_07445</name>
</gene>
<reference evidence="1" key="1">
    <citation type="submission" date="2020-10" db="EMBL/GenBank/DDBJ databases">
        <authorList>
            <person name="Gilroy R."/>
        </authorList>
    </citation>
    <scope>NUCLEOTIDE SEQUENCE</scope>
    <source>
        <strain evidence="1">ChiSjej4B22-8349</strain>
    </source>
</reference>
<evidence type="ECO:0000313" key="2">
    <source>
        <dbReference type="Proteomes" id="UP000824130"/>
    </source>
</evidence>
<name>A0A9D1SV60_9FIRM</name>
<organism evidence="1 2">
    <name type="scientific">Candidatus Allocopromorpha excrementipullorum</name>
    <dbReference type="NCBI Taxonomy" id="2840743"/>
    <lineage>
        <taxon>Bacteria</taxon>
        <taxon>Bacillati</taxon>
        <taxon>Bacillota</taxon>
        <taxon>Clostridia</taxon>
        <taxon>Eubacteriales</taxon>
        <taxon>Eubacteriaceae</taxon>
        <taxon>Eubacteriaceae incertae sedis</taxon>
        <taxon>Candidatus Allocopromorpha</taxon>
    </lineage>
</organism>
<proteinExistence type="predicted"/>
<sequence>MFVFEKENRERCFVTLGEVERYQELFADMQGEAEGNGYDWEAVVRAFLKERYPKEEKLINFDSEAEMFCMYCSDEALMKELSEKLTEMLRSGEIKKYISEADFLSI</sequence>
<protein>
    <submittedName>
        <fullName evidence="1">Uncharacterized protein</fullName>
    </submittedName>
</protein>
<dbReference type="Proteomes" id="UP000824130">
    <property type="component" value="Unassembled WGS sequence"/>
</dbReference>
<dbReference type="EMBL" id="DVOB01000158">
    <property type="protein sequence ID" value="HIU96520.1"/>
    <property type="molecule type" value="Genomic_DNA"/>
</dbReference>
<reference evidence="1" key="2">
    <citation type="journal article" date="2021" name="PeerJ">
        <title>Extensive microbial diversity within the chicken gut microbiome revealed by metagenomics and culture.</title>
        <authorList>
            <person name="Gilroy R."/>
            <person name="Ravi A."/>
            <person name="Getino M."/>
            <person name="Pursley I."/>
            <person name="Horton D.L."/>
            <person name="Alikhan N.F."/>
            <person name="Baker D."/>
            <person name="Gharbi K."/>
            <person name="Hall N."/>
            <person name="Watson M."/>
            <person name="Adriaenssens E.M."/>
            <person name="Foster-Nyarko E."/>
            <person name="Jarju S."/>
            <person name="Secka A."/>
            <person name="Antonio M."/>
            <person name="Oren A."/>
            <person name="Chaudhuri R.R."/>
            <person name="La Ragione R."/>
            <person name="Hildebrand F."/>
            <person name="Pallen M.J."/>
        </authorList>
    </citation>
    <scope>NUCLEOTIDE SEQUENCE</scope>
    <source>
        <strain evidence="1">ChiSjej4B22-8349</strain>
    </source>
</reference>
<dbReference type="Pfam" id="PF15595">
    <property type="entry name" value="Imm51"/>
    <property type="match status" value="1"/>
</dbReference>